<proteinExistence type="predicted"/>
<keyword evidence="3" id="KW-0833">Ubl conjugation pathway</keyword>
<gene>
    <name evidence="5" type="ORF">CAEBREN_20207</name>
</gene>
<dbReference type="InterPro" id="IPR037679">
    <property type="entry name" value="Apc5"/>
</dbReference>
<dbReference type="STRING" id="135651.G0MAF3"/>
<dbReference type="GO" id="GO:0070979">
    <property type="term" value="P:protein K11-linked ubiquitination"/>
    <property type="evidence" value="ECO:0007669"/>
    <property type="project" value="TreeGrafter"/>
</dbReference>
<dbReference type="GO" id="GO:0031145">
    <property type="term" value="P:anaphase-promoting complex-dependent catabolic process"/>
    <property type="evidence" value="ECO:0007669"/>
    <property type="project" value="TreeGrafter"/>
</dbReference>
<dbReference type="EMBL" id="GL379788">
    <property type="protein sequence ID" value="EGT40611.1"/>
    <property type="molecule type" value="Genomic_DNA"/>
</dbReference>
<evidence type="ECO:0000256" key="4">
    <source>
        <dbReference type="ARBA" id="ARBA00023306"/>
    </source>
</evidence>
<dbReference type="PANTHER" id="PTHR12830:SF9">
    <property type="entry name" value="ANAPHASE-PROMOTING COMPLEX SUBUNIT 5"/>
    <property type="match status" value="1"/>
</dbReference>
<dbReference type="OrthoDB" id="5773922at2759"/>
<dbReference type="InParanoid" id="G0MAF3"/>
<evidence type="ECO:0000256" key="2">
    <source>
        <dbReference type="ARBA" id="ARBA00022776"/>
    </source>
</evidence>
<keyword evidence="1" id="KW-0132">Cell division</keyword>
<evidence type="ECO:0000313" key="6">
    <source>
        <dbReference type="Proteomes" id="UP000008068"/>
    </source>
</evidence>
<dbReference type="GO" id="GO:0005680">
    <property type="term" value="C:anaphase-promoting complex"/>
    <property type="evidence" value="ECO:0007669"/>
    <property type="project" value="InterPro"/>
</dbReference>
<dbReference type="AlphaFoldDB" id="G0MAF3"/>
<name>G0MAF3_CAEBE</name>
<keyword evidence="6" id="KW-1185">Reference proteome</keyword>
<reference evidence="6" key="1">
    <citation type="submission" date="2011-07" db="EMBL/GenBank/DDBJ databases">
        <authorList>
            <consortium name="Caenorhabditis brenneri Sequencing and Analysis Consortium"/>
            <person name="Wilson R.K."/>
        </authorList>
    </citation>
    <scope>NUCLEOTIDE SEQUENCE [LARGE SCALE GENOMIC DNA]</scope>
    <source>
        <strain evidence="6">PB2801</strain>
    </source>
</reference>
<dbReference type="eggNOG" id="ENOG502S8D6">
    <property type="taxonomic scope" value="Eukaryota"/>
</dbReference>
<keyword evidence="2" id="KW-0498">Mitosis</keyword>
<dbReference type="OMA" id="FYQPRKL"/>
<dbReference type="GO" id="GO:0051301">
    <property type="term" value="P:cell division"/>
    <property type="evidence" value="ECO:0007669"/>
    <property type="project" value="UniProtKB-KW"/>
</dbReference>
<protein>
    <submittedName>
        <fullName evidence="5">Uncharacterized protein</fullName>
    </submittedName>
</protein>
<evidence type="ECO:0000256" key="3">
    <source>
        <dbReference type="ARBA" id="ARBA00022786"/>
    </source>
</evidence>
<dbReference type="Proteomes" id="UP000008068">
    <property type="component" value="Unassembled WGS sequence"/>
</dbReference>
<keyword evidence="4" id="KW-0131">Cell cycle</keyword>
<accession>G0MAF3</accession>
<dbReference type="HOGENOM" id="CLU_351691_0_0_1"/>
<dbReference type="GO" id="GO:0045842">
    <property type="term" value="P:positive regulation of mitotic metaphase/anaphase transition"/>
    <property type="evidence" value="ECO:0007669"/>
    <property type="project" value="TreeGrafter"/>
</dbReference>
<evidence type="ECO:0000256" key="1">
    <source>
        <dbReference type="ARBA" id="ARBA00022618"/>
    </source>
</evidence>
<sequence>MNKPPPGVYRKPYINLDALFGHPYSNVTGQPVSPSDVATFYLLRITFESHFGHRHMRGKQFSVQQKRDIFTWFYGLMRQRKEMTFQGYRVVVRAGFGSFRDIQYNWLARMESLGTGHDDVDLVIPDEFYTNKHSKDPDLDPNDRFHRFMERLAKDDLPFSSSFSYMYRWLKRILAQYAKMTTLEKACLSETMADWVNHPVDWEDDYYDFNIGYRLPYEISSSIRARHWLKLNMQLVDRNSHYRNFFGTILGISGLAQRFHPDVVEAFLMEAIVRVQQRDGPSAIKSFKQFFDASAFELNENMKHCMKTFRLAVPSQTPLRYAPILQARTCTMFEDYETARALLTESLQQAQLSADEICHQMGNVELHTLNIIRNGGVLENKTERNIDETNQDRRIIRKALKNIDDVHGHSRAGPCCEYTEEDFELTAELDSYGKMLMMLKSISEGTYKLKYGRYQETGLSCPVGYDIKERGIRVAAYGNAIMTSNMIRNGMYKQAGTASKEMITMNEVTRTAPKVLSEPYAIFGCNLAYSYAANGELIRALNHIRRMKRQFYEGLNWQGYRHIRICETILLFERMFMYQKWAQCRKHAGRLIQHSVIEYQFRFGLLQCAKGCFSEGVEMVKSIEVTDVRIEIRKHLQLASFHTASGHFEKTVFELDAATEVALATTLKDMMPLIKRRRATMLYRQRKFLEALELCNEIIDDVETYGTYIEKCCLYLTAAKSANQARMDPRFWIAKGKKSVIHGEWPAYAKAVYTELANLHLPTGLMPNRDLCSRACQSFARIHVVHPQTCKWLVI</sequence>
<organism evidence="6">
    <name type="scientific">Caenorhabditis brenneri</name>
    <name type="common">Nematode worm</name>
    <dbReference type="NCBI Taxonomy" id="135651"/>
    <lineage>
        <taxon>Eukaryota</taxon>
        <taxon>Metazoa</taxon>
        <taxon>Ecdysozoa</taxon>
        <taxon>Nematoda</taxon>
        <taxon>Chromadorea</taxon>
        <taxon>Rhabditida</taxon>
        <taxon>Rhabditina</taxon>
        <taxon>Rhabditomorpha</taxon>
        <taxon>Rhabditoidea</taxon>
        <taxon>Rhabditidae</taxon>
        <taxon>Peloderinae</taxon>
        <taxon>Caenorhabditis</taxon>
    </lineage>
</organism>
<dbReference type="PANTHER" id="PTHR12830">
    <property type="entry name" value="ANAPHASE-PROMOTING COMPLEX SUBUNIT 5"/>
    <property type="match status" value="1"/>
</dbReference>
<evidence type="ECO:0000313" key="5">
    <source>
        <dbReference type="EMBL" id="EGT40611.1"/>
    </source>
</evidence>